<dbReference type="EMBL" id="CALNXK010000341">
    <property type="protein sequence ID" value="CAH3183066.1"/>
    <property type="molecule type" value="Genomic_DNA"/>
</dbReference>
<dbReference type="PANTHER" id="PTHR24246:SF27">
    <property type="entry name" value="ADENOSINE RECEPTOR, ISOFORM A"/>
    <property type="match status" value="1"/>
</dbReference>
<keyword evidence="7" id="KW-0675">Receptor</keyword>
<gene>
    <name evidence="12" type="ORF">PLOB_00028013</name>
</gene>
<feature type="transmembrane region" description="Helical" evidence="10">
    <location>
        <begin position="419"/>
        <end position="445"/>
    </location>
</feature>
<evidence type="ECO:0000256" key="4">
    <source>
        <dbReference type="ARBA" id="ARBA00022989"/>
    </source>
</evidence>
<feature type="transmembrane region" description="Helical" evidence="10">
    <location>
        <begin position="301"/>
        <end position="326"/>
    </location>
</feature>
<dbReference type="PROSITE" id="PS50262">
    <property type="entry name" value="G_PROTEIN_RECEP_F1_2"/>
    <property type="match status" value="2"/>
</dbReference>
<dbReference type="InterPro" id="IPR000276">
    <property type="entry name" value="GPCR_Rhodpsn"/>
</dbReference>
<evidence type="ECO:0000256" key="1">
    <source>
        <dbReference type="ARBA" id="ARBA00004651"/>
    </source>
</evidence>
<feature type="transmembrane region" description="Helical" evidence="10">
    <location>
        <begin position="6"/>
        <end position="32"/>
    </location>
</feature>
<reference evidence="12 13" key="1">
    <citation type="submission" date="2022-05" db="EMBL/GenBank/DDBJ databases">
        <authorList>
            <consortium name="Genoscope - CEA"/>
            <person name="William W."/>
        </authorList>
    </citation>
    <scope>NUCLEOTIDE SEQUENCE [LARGE SCALE GENOMIC DNA]</scope>
</reference>
<feature type="transmembrane region" description="Helical" evidence="10">
    <location>
        <begin position="503"/>
        <end position="523"/>
    </location>
</feature>
<dbReference type="CDD" id="cd00637">
    <property type="entry name" value="7tm_classA_rhodopsin-like"/>
    <property type="match status" value="2"/>
</dbReference>
<feature type="domain" description="G-protein coupled receptors family 1 profile" evidence="11">
    <location>
        <begin position="23"/>
        <end position="261"/>
    </location>
</feature>
<evidence type="ECO:0000256" key="10">
    <source>
        <dbReference type="SAM" id="Phobius"/>
    </source>
</evidence>
<feature type="transmembrane region" description="Helical" evidence="10">
    <location>
        <begin position="338"/>
        <end position="358"/>
    </location>
</feature>
<keyword evidence="13" id="KW-1185">Reference proteome</keyword>
<feature type="transmembrane region" description="Helical" evidence="10">
    <location>
        <begin position="378"/>
        <end position="398"/>
    </location>
</feature>
<evidence type="ECO:0000313" key="13">
    <source>
        <dbReference type="Proteomes" id="UP001159405"/>
    </source>
</evidence>
<proteinExistence type="predicted"/>
<evidence type="ECO:0000256" key="6">
    <source>
        <dbReference type="ARBA" id="ARBA00023136"/>
    </source>
</evidence>
<comment type="subcellular location">
    <subcellularLocation>
        <location evidence="1">Cell membrane</location>
        <topology evidence="1">Multi-pass membrane protein</topology>
    </subcellularLocation>
</comment>
<keyword evidence="2" id="KW-1003">Cell membrane</keyword>
<evidence type="ECO:0000256" key="3">
    <source>
        <dbReference type="ARBA" id="ARBA00022692"/>
    </source>
</evidence>
<feature type="transmembrane region" description="Helical" evidence="10">
    <location>
        <begin position="125"/>
        <end position="147"/>
    </location>
</feature>
<evidence type="ECO:0000256" key="2">
    <source>
        <dbReference type="ARBA" id="ARBA00022475"/>
    </source>
</evidence>
<comment type="caution">
    <text evidence="12">The sequence shown here is derived from an EMBL/GenBank/DDBJ whole genome shotgun (WGS) entry which is preliminary data.</text>
</comment>
<keyword evidence="3 10" id="KW-0812">Transmembrane</keyword>
<dbReference type="Gene3D" id="1.20.1070.10">
    <property type="entry name" value="Rhodopsin 7-helix transmembrane proteins"/>
    <property type="match status" value="2"/>
</dbReference>
<keyword evidence="5" id="KW-0297">G-protein coupled receptor</keyword>
<keyword evidence="8" id="KW-0325">Glycoprotein</keyword>
<dbReference type="Proteomes" id="UP001159405">
    <property type="component" value="Unassembled WGS sequence"/>
</dbReference>
<evidence type="ECO:0000256" key="5">
    <source>
        <dbReference type="ARBA" id="ARBA00023040"/>
    </source>
</evidence>
<keyword evidence="9" id="KW-0807">Transducer</keyword>
<feature type="transmembrane region" description="Helical" evidence="10">
    <location>
        <begin position="451"/>
        <end position="472"/>
    </location>
</feature>
<keyword evidence="4 10" id="KW-1133">Transmembrane helix</keyword>
<feature type="transmembrane region" description="Helical" evidence="10">
    <location>
        <begin position="87"/>
        <end position="105"/>
    </location>
</feature>
<protein>
    <recommendedName>
        <fullName evidence="11">G-protein coupled receptors family 1 profile domain-containing protein</fullName>
    </recommendedName>
</protein>
<sequence length="617" mass="70173">MVSSTFTAFVVIYTLEAFVIIVGNTFTIIVFWSQRSRLKRTYSILINLAVSDLLVGIAEPIVLGTEKIARMTAIPGKEKSFTNPSSAFQVLASTTSVLFLALISLEPVYSVLWPVHHRTTRTRSYIFVITVVWGLGFCFFGLSVLSLYHTKSKRKYVTLTIHVCLFIALLAVCGSYLQIRRKWHSNVIPGEEIHSRQTAERNLRLSRTVLMVVAVSLVLWLPATVVYTVRPFCRPPCVRPIVMSVVNVLHLANSMVNPIVYSFGMAIFKDALKKLSRRCRRHSVCIEPPEKHKKMYLSTSIISVVIYTVQAIIIIVGNTFTIFVFWTQRSRLKRTYFLLINLAIADFLVGITELTVLGTAISQITTDDYAVLKQSQSYPFVAFVLLSSSTSVYFLALISLERAFAVLWPIRHRIANSGVYIKSILVVWTIGLCYFALTLLSFHYPEVKKKYVFVCTNTCLLISLLVICASYLKIHNRLRAPSPELDIHTNQLRERNVRLSKTLFIAIASSLVFWMPAFVVYSTRELCLRCIPDTVVPYVYALHLANSMMNPLVYSFRMQIFKDILKKFCSRKRHNMEMRATPQNTVDLAWRVSFTPKTHEAVSPTILSTSGNDEKIH</sequence>
<evidence type="ECO:0000256" key="8">
    <source>
        <dbReference type="ARBA" id="ARBA00023180"/>
    </source>
</evidence>
<feature type="transmembrane region" description="Helical" evidence="10">
    <location>
        <begin position="209"/>
        <end position="229"/>
    </location>
</feature>
<feature type="transmembrane region" description="Helical" evidence="10">
    <location>
        <begin position="159"/>
        <end position="179"/>
    </location>
</feature>
<organism evidence="12 13">
    <name type="scientific">Porites lobata</name>
    <dbReference type="NCBI Taxonomy" id="104759"/>
    <lineage>
        <taxon>Eukaryota</taxon>
        <taxon>Metazoa</taxon>
        <taxon>Cnidaria</taxon>
        <taxon>Anthozoa</taxon>
        <taxon>Hexacorallia</taxon>
        <taxon>Scleractinia</taxon>
        <taxon>Fungiina</taxon>
        <taxon>Poritidae</taxon>
        <taxon>Porites</taxon>
    </lineage>
</organism>
<dbReference type="PRINTS" id="PR00237">
    <property type="entry name" value="GPCRRHODOPSN"/>
</dbReference>
<dbReference type="SUPFAM" id="SSF81321">
    <property type="entry name" value="Family A G protein-coupled receptor-like"/>
    <property type="match status" value="2"/>
</dbReference>
<evidence type="ECO:0000259" key="11">
    <source>
        <dbReference type="PROSITE" id="PS50262"/>
    </source>
</evidence>
<name>A0ABN8RUA5_9CNID</name>
<accession>A0ABN8RUA5</accession>
<evidence type="ECO:0000256" key="7">
    <source>
        <dbReference type="ARBA" id="ARBA00023170"/>
    </source>
</evidence>
<dbReference type="Pfam" id="PF00001">
    <property type="entry name" value="7tm_1"/>
    <property type="match status" value="2"/>
</dbReference>
<keyword evidence="6 10" id="KW-0472">Membrane</keyword>
<dbReference type="PANTHER" id="PTHR24246">
    <property type="entry name" value="OLFACTORY RECEPTOR AND ADENOSINE RECEPTOR"/>
    <property type="match status" value="1"/>
</dbReference>
<dbReference type="InterPro" id="IPR017452">
    <property type="entry name" value="GPCR_Rhodpsn_7TM"/>
</dbReference>
<feature type="transmembrane region" description="Helical" evidence="10">
    <location>
        <begin position="535"/>
        <end position="556"/>
    </location>
</feature>
<evidence type="ECO:0000256" key="9">
    <source>
        <dbReference type="ARBA" id="ARBA00023224"/>
    </source>
</evidence>
<evidence type="ECO:0000313" key="12">
    <source>
        <dbReference type="EMBL" id="CAH3183066.1"/>
    </source>
</evidence>
<feature type="domain" description="G-protein coupled receptors family 1 profile" evidence="11">
    <location>
        <begin position="317"/>
        <end position="554"/>
    </location>
</feature>